<evidence type="ECO:0000313" key="5">
    <source>
        <dbReference type="Proteomes" id="UP000000591"/>
    </source>
</evidence>
<feature type="domain" description="STB6-like N-terminal" evidence="3">
    <location>
        <begin position="28"/>
        <end position="164"/>
    </location>
</feature>
<dbReference type="Pfam" id="PF25995">
    <property type="entry name" value="STB6_N"/>
    <property type="match status" value="1"/>
</dbReference>
<proteinExistence type="predicted"/>
<dbReference type="PANTHER" id="PTHR31011">
    <property type="entry name" value="PROTEIN STB2-RELATED"/>
    <property type="match status" value="1"/>
</dbReference>
<dbReference type="OMA" id="GDIREVW"/>
<dbReference type="InParanoid" id="Q759Z7"/>
<accession>Q759Z7</accession>
<organism evidence="4 5">
    <name type="scientific">Eremothecium gossypii (strain ATCC 10895 / CBS 109.51 / FGSC 9923 / NRRL Y-1056)</name>
    <name type="common">Yeast</name>
    <name type="synonym">Ashbya gossypii</name>
    <dbReference type="NCBI Taxonomy" id="284811"/>
    <lineage>
        <taxon>Eukaryota</taxon>
        <taxon>Fungi</taxon>
        <taxon>Dikarya</taxon>
        <taxon>Ascomycota</taxon>
        <taxon>Saccharomycotina</taxon>
        <taxon>Saccharomycetes</taxon>
        <taxon>Saccharomycetales</taxon>
        <taxon>Saccharomycetaceae</taxon>
        <taxon>Eremothecium</taxon>
    </lineage>
</organism>
<dbReference type="PANTHER" id="PTHR31011:SF2">
    <property type="entry name" value="PROTEIN STB2-RELATED"/>
    <property type="match status" value="1"/>
</dbReference>
<dbReference type="GeneID" id="4620383"/>
<protein>
    <submittedName>
        <fullName evidence="4">ADR126Cp</fullName>
    </submittedName>
</protein>
<keyword evidence="1" id="KW-0175">Coiled coil</keyword>
<keyword evidence="5" id="KW-1185">Reference proteome</keyword>
<evidence type="ECO:0000256" key="2">
    <source>
        <dbReference type="SAM" id="MobiDB-lite"/>
    </source>
</evidence>
<dbReference type="STRING" id="284811.Q759Z7"/>
<evidence type="ECO:0000313" key="4">
    <source>
        <dbReference type="EMBL" id="AAS52046.2"/>
    </source>
</evidence>
<feature type="region of interest" description="Disordered" evidence="2">
    <location>
        <begin position="414"/>
        <end position="453"/>
    </location>
</feature>
<dbReference type="HOGENOM" id="CLU_010065_0_0_1"/>
<name>Q759Z7_EREGS</name>
<reference evidence="4 5" key="1">
    <citation type="journal article" date="2004" name="Science">
        <title>The Ashbya gossypii genome as a tool for mapping the ancient Saccharomyces cerevisiae genome.</title>
        <authorList>
            <person name="Dietrich F.S."/>
            <person name="Voegeli S."/>
            <person name="Brachat S."/>
            <person name="Lerch A."/>
            <person name="Gates K."/>
            <person name="Steiner S."/>
            <person name="Mohr C."/>
            <person name="Pohlmann R."/>
            <person name="Luedi P."/>
            <person name="Choi S."/>
            <person name="Wing R.A."/>
            <person name="Flavier A."/>
            <person name="Gaffney T.D."/>
            <person name="Philippsen P."/>
        </authorList>
    </citation>
    <scope>NUCLEOTIDE SEQUENCE [LARGE SCALE GENOMIC DNA]</scope>
    <source>
        <strain evidence="5">ATCC 10895 / CBS 109.51 / FGSC 9923 / NRRL Y-1056</strain>
    </source>
</reference>
<evidence type="ECO:0000259" key="3">
    <source>
        <dbReference type="Pfam" id="PF25995"/>
    </source>
</evidence>
<reference evidence="5" key="2">
    <citation type="journal article" date="2013" name="G3 (Bethesda)">
        <title>Genomes of Ashbya fungi isolated from insects reveal four mating-type loci, numerous translocations, lack of transposons, and distinct gene duplications.</title>
        <authorList>
            <person name="Dietrich F.S."/>
            <person name="Voegeli S."/>
            <person name="Kuo S."/>
            <person name="Philippsen P."/>
        </authorList>
    </citation>
    <scope>GENOME REANNOTATION</scope>
    <source>
        <strain evidence="5">ATCC 10895 / CBS 109.51 / FGSC 9923 / NRRL Y-1056</strain>
    </source>
</reference>
<dbReference type="OrthoDB" id="19806at2759"/>
<dbReference type="Proteomes" id="UP000000591">
    <property type="component" value="Chromosome IV"/>
</dbReference>
<gene>
    <name evidence="4" type="ORF">AGOS_ADR126C</name>
</gene>
<evidence type="ECO:0000256" key="1">
    <source>
        <dbReference type="SAM" id="Coils"/>
    </source>
</evidence>
<dbReference type="KEGG" id="ago:AGOS_ADR126C"/>
<feature type="coiled-coil region" evidence="1">
    <location>
        <begin position="540"/>
        <end position="567"/>
    </location>
</feature>
<dbReference type="InterPro" id="IPR038919">
    <property type="entry name" value="STB2/STB2"/>
</dbReference>
<feature type="compositionally biased region" description="Polar residues" evidence="2">
    <location>
        <begin position="431"/>
        <end position="453"/>
    </location>
</feature>
<sequence length="691" mass="78008">MDIAQHNSRGSRKVVNDGEAETHGGWIKYVVPDFRAVFRSQSALEDCSYQEVALGGYELYVVEQWVYERQATTVVVTYTGNAQDVLHGVDLRVPKDEGAWPELLRQWWRQVAAYSTQQEPGEGRQVIITNISQVPSTLNLLHVEGGDLRSVWPRYQVNFNLKRLGCAGRSALLCAEPLPASLDKFLQLYKISMRDFEQAKRSVVQLVQLIQLILGYFGVLGREFQDGILCQRTEAALEEWWAVYGTTYLAVERPRKESVLGPLSVSAVVSLLLACYFKLVVADVSSLKDPLDESSMFSAVYAFQRRHGLEKTACLDLRTVSKLFEVTSKTFNTDIFKFKRVVKSTVQDIAGKGNPIHLSSDILTTDLEKLVSRLRCGASLRAFWSGKGLPQGTLWNDFTTAKYEYGSRVSETTVRGVNTTQEDELIHSDSESPTDSNPYNLETSESPHAGSTYTYHSAEVIDRALYRAELYRRSSSPDLGIPKTPQPPSNRPRSASMSLVEDVFNEWSMPFEPAVVRLARDTLKVEALAAQKQPYDEDLAAVLEKRIDDLTAAVERVRNKATDMRSEKTLLASKNGHLLKEMKELESLAAKFTYDVQVLDIRMRDIDEGIGQFGLRLQKIEEQLSARYSYHLAKTEQLDTDEDLAQAARLVLDRQKPRYKSVVMAMVAWFAPLVSGDWNPFLRLLPRFKAN</sequence>
<dbReference type="AlphaFoldDB" id="Q759Z7"/>
<dbReference type="RefSeq" id="NP_984222.2">
    <property type="nucleotide sequence ID" value="NM_209575.2"/>
</dbReference>
<dbReference type="GO" id="GO:0070822">
    <property type="term" value="C:Sin3-type complex"/>
    <property type="evidence" value="ECO:0000318"/>
    <property type="project" value="GO_Central"/>
</dbReference>
<feature type="region of interest" description="Disordered" evidence="2">
    <location>
        <begin position="476"/>
        <end position="496"/>
    </location>
</feature>
<dbReference type="InterPro" id="IPR059025">
    <property type="entry name" value="STB6_N"/>
</dbReference>
<dbReference type="FunCoup" id="Q759Z7">
    <property type="interactions" value="85"/>
</dbReference>
<dbReference type="EMBL" id="AE016817">
    <property type="protein sequence ID" value="AAS52046.2"/>
    <property type="molecule type" value="Genomic_DNA"/>
</dbReference>
<dbReference type="eggNOG" id="ENOG502QT8Q">
    <property type="taxonomic scope" value="Eukaryota"/>
</dbReference>